<comment type="caution">
    <text evidence="1">The sequence shown here is derived from an EMBL/GenBank/DDBJ whole genome shotgun (WGS) entry which is preliminary data.</text>
</comment>
<keyword evidence="2" id="KW-1185">Reference proteome</keyword>
<gene>
    <name evidence="1" type="ORF">CRG98_006188</name>
</gene>
<evidence type="ECO:0000313" key="2">
    <source>
        <dbReference type="Proteomes" id="UP000233551"/>
    </source>
</evidence>
<sequence>DVNVRQREIVLRAGLVEVLVVDTDSDSSVLLFHWHNICHPLGIVADFEEPRVDLFDYLFFDAEEKAGPLSS</sequence>
<proteinExistence type="predicted"/>
<feature type="non-terminal residue" evidence="1">
    <location>
        <position position="1"/>
    </location>
</feature>
<accession>A0A2I0KY62</accession>
<organism evidence="1 2">
    <name type="scientific">Punica granatum</name>
    <name type="common">Pomegranate</name>
    <dbReference type="NCBI Taxonomy" id="22663"/>
    <lineage>
        <taxon>Eukaryota</taxon>
        <taxon>Viridiplantae</taxon>
        <taxon>Streptophyta</taxon>
        <taxon>Embryophyta</taxon>
        <taxon>Tracheophyta</taxon>
        <taxon>Spermatophyta</taxon>
        <taxon>Magnoliopsida</taxon>
        <taxon>eudicotyledons</taxon>
        <taxon>Gunneridae</taxon>
        <taxon>Pentapetalae</taxon>
        <taxon>rosids</taxon>
        <taxon>malvids</taxon>
        <taxon>Myrtales</taxon>
        <taxon>Lythraceae</taxon>
        <taxon>Punica</taxon>
    </lineage>
</organism>
<protein>
    <submittedName>
        <fullName evidence="1">Uncharacterized protein</fullName>
    </submittedName>
</protein>
<dbReference type="Proteomes" id="UP000233551">
    <property type="component" value="Unassembled WGS sequence"/>
</dbReference>
<name>A0A2I0KY62_PUNGR</name>
<dbReference type="EMBL" id="PGOL01000276">
    <property type="protein sequence ID" value="PKI73418.1"/>
    <property type="molecule type" value="Genomic_DNA"/>
</dbReference>
<reference evidence="1 2" key="1">
    <citation type="submission" date="2017-11" db="EMBL/GenBank/DDBJ databases">
        <title>De-novo sequencing of pomegranate (Punica granatum L.) genome.</title>
        <authorList>
            <person name="Akparov Z."/>
            <person name="Amiraslanov A."/>
            <person name="Hajiyeva S."/>
            <person name="Abbasov M."/>
            <person name="Kaur K."/>
            <person name="Hamwieh A."/>
            <person name="Solovyev V."/>
            <person name="Salamov A."/>
            <person name="Braich B."/>
            <person name="Kosarev P."/>
            <person name="Mahmoud A."/>
            <person name="Hajiyev E."/>
            <person name="Babayeva S."/>
            <person name="Izzatullayeva V."/>
            <person name="Mammadov A."/>
            <person name="Mammadov A."/>
            <person name="Sharifova S."/>
            <person name="Ojaghi J."/>
            <person name="Eynullazada K."/>
            <person name="Bayramov B."/>
            <person name="Abdulazimova A."/>
            <person name="Shahmuradov I."/>
        </authorList>
    </citation>
    <scope>NUCLEOTIDE SEQUENCE [LARGE SCALE GENOMIC DNA]</scope>
    <source>
        <strain evidence="2">cv. AG2017</strain>
        <tissue evidence="1">Leaf</tissue>
    </source>
</reference>
<evidence type="ECO:0000313" key="1">
    <source>
        <dbReference type="EMBL" id="PKI73418.1"/>
    </source>
</evidence>
<dbReference type="AlphaFoldDB" id="A0A2I0KY62"/>